<protein>
    <submittedName>
        <fullName evidence="2">Uncharacterized protein</fullName>
    </submittedName>
</protein>
<feature type="region of interest" description="Disordered" evidence="1">
    <location>
        <begin position="220"/>
        <end position="258"/>
    </location>
</feature>
<dbReference type="AlphaFoldDB" id="A0A8X6VSW6"/>
<accession>A0A8X6VSW6</accession>
<gene>
    <name evidence="2" type="ORF">TNCV_1166941</name>
</gene>
<keyword evidence="3" id="KW-1185">Reference proteome</keyword>
<dbReference type="Proteomes" id="UP000887159">
    <property type="component" value="Unassembled WGS sequence"/>
</dbReference>
<proteinExistence type="predicted"/>
<sequence length="392" mass="44347">MHSPRSLFGFDFVLFAEREQKLPVERASDKLAGVRHEQFCAEVAPLKQGNVFNMFATAAISSRQTIVNKYLQNNEGVNWNGLTIDDSVIEVWSSTRLDSSSFLEIVAFFLFKRSLVQCDGISATVKGVHKHVFTIHSDNRNKQENNYPVIDIPSFAFDGMEWPFTPGQGDIKWPQNMKWIGYEPGQMPVADMKRPISGVDFIKWANMGFDDKVMDFANTKNPSADFNSENRRNNNRRPSSNTEGATVIPKDGNESTKNTKYGENIEEISGESNDGGAFQNGEKNGKFIYRSTKTENMTGKDFVYICPEGMKRYLSHIFGMMPNARPSVDSSSYQIDSSEGQSEPIKRIGVLRNRGNKKNFPAIQSRRNSSGRKFQLRTQPRSLSILRKSTNR</sequence>
<feature type="compositionally biased region" description="Polar residues" evidence="1">
    <location>
        <begin position="365"/>
        <end position="382"/>
    </location>
</feature>
<organism evidence="2 3">
    <name type="scientific">Trichonephila clavipes</name>
    <name type="common">Golden silk orbweaver</name>
    <name type="synonym">Nephila clavipes</name>
    <dbReference type="NCBI Taxonomy" id="2585209"/>
    <lineage>
        <taxon>Eukaryota</taxon>
        <taxon>Metazoa</taxon>
        <taxon>Ecdysozoa</taxon>
        <taxon>Arthropoda</taxon>
        <taxon>Chelicerata</taxon>
        <taxon>Arachnida</taxon>
        <taxon>Araneae</taxon>
        <taxon>Araneomorphae</taxon>
        <taxon>Entelegynae</taxon>
        <taxon>Araneoidea</taxon>
        <taxon>Nephilidae</taxon>
        <taxon>Trichonephila</taxon>
    </lineage>
</organism>
<evidence type="ECO:0000313" key="3">
    <source>
        <dbReference type="Proteomes" id="UP000887159"/>
    </source>
</evidence>
<feature type="region of interest" description="Disordered" evidence="1">
    <location>
        <begin position="361"/>
        <end position="392"/>
    </location>
</feature>
<evidence type="ECO:0000256" key="1">
    <source>
        <dbReference type="SAM" id="MobiDB-lite"/>
    </source>
</evidence>
<dbReference type="EMBL" id="BMAU01021358">
    <property type="protein sequence ID" value="GFY21549.1"/>
    <property type="molecule type" value="Genomic_DNA"/>
</dbReference>
<evidence type="ECO:0000313" key="2">
    <source>
        <dbReference type="EMBL" id="GFY21549.1"/>
    </source>
</evidence>
<name>A0A8X6VSW6_TRICX</name>
<comment type="caution">
    <text evidence="2">The sequence shown here is derived from an EMBL/GenBank/DDBJ whole genome shotgun (WGS) entry which is preliminary data.</text>
</comment>
<reference evidence="2" key="1">
    <citation type="submission" date="2020-08" db="EMBL/GenBank/DDBJ databases">
        <title>Multicomponent nature underlies the extraordinary mechanical properties of spider dragline silk.</title>
        <authorList>
            <person name="Kono N."/>
            <person name="Nakamura H."/>
            <person name="Mori M."/>
            <person name="Yoshida Y."/>
            <person name="Ohtoshi R."/>
            <person name="Malay A.D."/>
            <person name="Moran D.A.P."/>
            <person name="Tomita M."/>
            <person name="Numata K."/>
            <person name="Arakawa K."/>
        </authorList>
    </citation>
    <scope>NUCLEOTIDE SEQUENCE</scope>
</reference>